<feature type="transmembrane region" description="Helical" evidence="1">
    <location>
        <begin position="176"/>
        <end position="198"/>
    </location>
</feature>
<accession>A0A0A1MA62</accession>
<keyword evidence="3" id="KW-1185">Reference proteome</keyword>
<dbReference type="AlphaFoldDB" id="A0A0A1MA62"/>
<keyword evidence="1" id="KW-0472">Membrane</keyword>
<feature type="transmembrane region" description="Helical" evidence="1">
    <location>
        <begin position="136"/>
        <end position="156"/>
    </location>
</feature>
<proteinExistence type="predicted"/>
<dbReference type="Pfam" id="PF13346">
    <property type="entry name" value="ABC2_membrane_5"/>
    <property type="match status" value="1"/>
</dbReference>
<feature type="transmembrane region" description="Helical" evidence="1">
    <location>
        <begin position="74"/>
        <end position="98"/>
    </location>
</feature>
<gene>
    <name evidence="2" type="ORF">BN997_02089</name>
</gene>
<organism evidence="2 3">
    <name type="scientific">Oceanobacillus oncorhynchi</name>
    <dbReference type="NCBI Taxonomy" id="545501"/>
    <lineage>
        <taxon>Bacteria</taxon>
        <taxon>Bacillati</taxon>
        <taxon>Bacillota</taxon>
        <taxon>Bacilli</taxon>
        <taxon>Bacillales</taxon>
        <taxon>Bacillaceae</taxon>
        <taxon>Oceanobacillus</taxon>
    </lineage>
</organism>
<evidence type="ECO:0000313" key="2">
    <source>
        <dbReference type="EMBL" id="CEI82230.1"/>
    </source>
</evidence>
<dbReference type="InterPro" id="IPR025699">
    <property type="entry name" value="ABC2_memb-like"/>
</dbReference>
<feature type="transmembrane region" description="Helical" evidence="1">
    <location>
        <begin position="12"/>
        <end position="30"/>
    </location>
</feature>
<protein>
    <recommendedName>
        <fullName evidence="4">ABC-2 family transporter protein</fullName>
    </recommendedName>
</protein>
<evidence type="ECO:0008006" key="4">
    <source>
        <dbReference type="Google" id="ProtNLM"/>
    </source>
</evidence>
<keyword evidence="1" id="KW-1133">Transmembrane helix</keyword>
<feature type="transmembrane region" description="Helical" evidence="1">
    <location>
        <begin position="36"/>
        <end position="53"/>
    </location>
</feature>
<name>A0A0A1MA62_9BACI</name>
<dbReference type="STRING" id="545501.BN997_02089"/>
<keyword evidence="1" id="KW-0812">Transmembrane</keyword>
<dbReference type="EMBL" id="CDGG01000001">
    <property type="protein sequence ID" value="CEI82230.1"/>
    <property type="molecule type" value="Genomic_DNA"/>
</dbReference>
<evidence type="ECO:0000256" key="1">
    <source>
        <dbReference type="SAM" id="Phobius"/>
    </source>
</evidence>
<dbReference type="Proteomes" id="UP000040453">
    <property type="component" value="Unassembled WGS sequence"/>
</dbReference>
<sequence>MFNLIKKDVFIQKTQIGFLVPLIMIFAIFIKDIHPSFIFLMAAVFIPLNAYIFDHQSKTNILLNSLPYTRKEIVAARYIGAIVYMILSIILAGVILYVLQFDYTMRDMAIAAGLFCLIAAFAFPLFYFLKAEYIFIAAFIGFIASTIMLPPVFRFLAEHLTTITDFITSLSTSTLYLSGAAIAISLYLISWVVSQFIYQRKVF</sequence>
<dbReference type="PANTHER" id="PTHR41309">
    <property type="entry name" value="MEMBRANE PROTEIN-RELATED"/>
    <property type="match status" value="1"/>
</dbReference>
<dbReference type="PANTHER" id="PTHR41309:SF2">
    <property type="entry name" value="MEMBRANE PROTEIN"/>
    <property type="match status" value="1"/>
</dbReference>
<reference evidence="2 3" key="1">
    <citation type="submission" date="2014-11" db="EMBL/GenBank/DDBJ databases">
        <authorList>
            <person name="Urmite Genomes Urmite Genomes"/>
        </authorList>
    </citation>
    <scope>NUCLEOTIDE SEQUENCE [LARGE SCALE GENOMIC DNA]</scope>
    <source>
        <strain evidence="2 3">Oc5</strain>
    </source>
</reference>
<dbReference type="RefSeq" id="WP_042531902.1">
    <property type="nucleotide sequence ID" value="NZ_CAXOIH010000015.1"/>
</dbReference>
<feature type="transmembrane region" description="Helical" evidence="1">
    <location>
        <begin position="110"/>
        <end position="129"/>
    </location>
</feature>
<dbReference type="OrthoDB" id="1913432at2"/>
<evidence type="ECO:0000313" key="3">
    <source>
        <dbReference type="Proteomes" id="UP000040453"/>
    </source>
</evidence>